<dbReference type="Proteomes" id="UP000249661">
    <property type="component" value="Unassembled WGS sequence"/>
</dbReference>
<reference evidence="1" key="1">
    <citation type="submission" date="2018-02" db="EMBL/GenBank/DDBJ databases">
        <title>The genomes of Aspergillus section Nigri reveals drivers in fungal speciation.</title>
        <authorList>
            <consortium name="DOE Joint Genome Institute"/>
            <person name="Vesth T.C."/>
            <person name="Nybo J."/>
            <person name="Theobald S."/>
            <person name="Brandl J."/>
            <person name="Frisvad J.C."/>
            <person name="Nielsen K.F."/>
            <person name="Lyhne E.K."/>
            <person name="Kogle M.E."/>
            <person name="Kuo A."/>
            <person name="Riley R."/>
            <person name="Clum A."/>
            <person name="Nolan M."/>
            <person name="Lipzen A."/>
            <person name="Salamov A."/>
            <person name="Henrissat B."/>
            <person name="Wiebenga A."/>
            <person name="De vries R.P."/>
            <person name="Grigoriev I.V."/>
            <person name="Mortensen U.H."/>
            <person name="Andersen M.R."/>
            <person name="Baker S.E."/>
        </authorList>
    </citation>
    <scope>NUCLEOTIDE SEQUENCE</scope>
    <source>
        <strain evidence="1">CBS 121060</strain>
    </source>
</reference>
<sequence length="87" mass="9592">MHPVVATLTGGCAGCIFQTFTELELLLGEPSSQGRIIDMQPGIANLSCQHLQPSVRPLAYPNLTNNAITVCLIELRWIVEKKKKFVK</sequence>
<gene>
    <name evidence="1" type="ORF">BO66DRAFT_93845</name>
</gene>
<proteinExistence type="predicted"/>
<keyword evidence="2" id="KW-1185">Reference proteome</keyword>
<name>A0ACD1H8P0_9EURO</name>
<dbReference type="EMBL" id="KZ824957">
    <property type="protein sequence ID" value="RAH70005.1"/>
    <property type="molecule type" value="Genomic_DNA"/>
</dbReference>
<evidence type="ECO:0000313" key="2">
    <source>
        <dbReference type="Proteomes" id="UP000249661"/>
    </source>
</evidence>
<accession>A0ACD1H8P0</accession>
<evidence type="ECO:0000313" key="1">
    <source>
        <dbReference type="EMBL" id="RAH70005.1"/>
    </source>
</evidence>
<protein>
    <submittedName>
        <fullName evidence="1">Uncharacterized protein</fullName>
    </submittedName>
</protein>
<organism evidence="1 2">
    <name type="scientific">Aspergillus aculeatinus CBS 121060</name>
    <dbReference type="NCBI Taxonomy" id="1448322"/>
    <lineage>
        <taxon>Eukaryota</taxon>
        <taxon>Fungi</taxon>
        <taxon>Dikarya</taxon>
        <taxon>Ascomycota</taxon>
        <taxon>Pezizomycotina</taxon>
        <taxon>Eurotiomycetes</taxon>
        <taxon>Eurotiomycetidae</taxon>
        <taxon>Eurotiales</taxon>
        <taxon>Aspergillaceae</taxon>
        <taxon>Aspergillus</taxon>
        <taxon>Aspergillus subgen. Circumdati</taxon>
    </lineage>
</organism>